<gene>
    <name evidence="1" type="ORF">DILT_LOCUS17653</name>
</gene>
<evidence type="ECO:0000313" key="1">
    <source>
        <dbReference type="EMBL" id="VDN38638.1"/>
    </source>
</evidence>
<dbReference type="AlphaFoldDB" id="A0A3P7NS15"/>
<dbReference type="Proteomes" id="UP000281553">
    <property type="component" value="Unassembled WGS sequence"/>
</dbReference>
<protein>
    <submittedName>
        <fullName evidence="1">Uncharacterized protein</fullName>
    </submittedName>
</protein>
<name>A0A3P7NS15_DIBLA</name>
<organism evidence="1 2">
    <name type="scientific">Dibothriocephalus latus</name>
    <name type="common">Fish tapeworm</name>
    <name type="synonym">Diphyllobothrium latum</name>
    <dbReference type="NCBI Taxonomy" id="60516"/>
    <lineage>
        <taxon>Eukaryota</taxon>
        <taxon>Metazoa</taxon>
        <taxon>Spiralia</taxon>
        <taxon>Lophotrochozoa</taxon>
        <taxon>Platyhelminthes</taxon>
        <taxon>Cestoda</taxon>
        <taxon>Eucestoda</taxon>
        <taxon>Diphyllobothriidea</taxon>
        <taxon>Diphyllobothriidae</taxon>
        <taxon>Dibothriocephalus</taxon>
    </lineage>
</organism>
<evidence type="ECO:0000313" key="2">
    <source>
        <dbReference type="Proteomes" id="UP000281553"/>
    </source>
</evidence>
<accession>A0A3P7NS15</accession>
<dbReference type="EMBL" id="UYRU01093596">
    <property type="protein sequence ID" value="VDN38638.1"/>
    <property type="molecule type" value="Genomic_DNA"/>
</dbReference>
<sequence>MVGAIFAAVASPYLPICRTPSRVPPAPTPPTLPVLNTNPQVSDLATPPGLKILQFNAKGLLGKLDQLLAFMRSHSIAVPPIQETK</sequence>
<keyword evidence="2" id="KW-1185">Reference proteome</keyword>
<reference evidence="1 2" key="1">
    <citation type="submission" date="2018-11" db="EMBL/GenBank/DDBJ databases">
        <authorList>
            <consortium name="Pathogen Informatics"/>
        </authorList>
    </citation>
    <scope>NUCLEOTIDE SEQUENCE [LARGE SCALE GENOMIC DNA]</scope>
</reference>
<proteinExistence type="predicted"/>